<keyword evidence="1" id="KW-1133">Transmembrane helix</keyword>
<evidence type="ECO:0000313" key="2">
    <source>
        <dbReference type="EMBL" id="MCY1593767.1"/>
    </source>
</evidence>
<protein>
    <submittedName>
        <fullName evidence="2">DUF805 domain-containing protein</fullName>
    </submittedName>
</protein>
<dbReference type="InterPro" id="IPR008523">
    <property type="entry name" value="DUF805"/>
</dbReference>
<evidence type="ECO:0000256" key="1">
    <source>
        <dbReference type="SAM" id="Phobius"/>
    </source>
</evidence>
<dbReference type="PANTHER" id="PTHR34980:SF2">
    <property type="entry name" value="INNER MEMBRANE PROTEIN YHAH-RELATED"/>
    <property type="match status" value="1"/>
</dbReference>
<feature type="transmembrane region" description="Helical" evidence="1">
    <location>
        <begin position="152"/>
        <end position="177"/>
    </location>
</feature>
<sequence>MNEPVTFKQAFKSYWENSFNIKGRARSSEVWWMVLGNFLMLLPIPLYIIFIPLLIFTMGMMDDSLDYTLLKTLGLLVFYIYAYIIITFIPNLSLILRRFHDIGQHGIIQICFFTLTFILNSGLVFYILGSGINKINHYTMISNETRIDNMLFFEAFMTVAQCLTFIMFIYFIVIACLDSKKGRNKYGESTKYPSAQYGDDSKLSIF</sequence>
<reference evidence="2" key="1">
    <citation type="journal article" date="2022" name="Int. J. Mol. Sci.">
        <title>Phenotypic and genotypic virulence characterisation of Staphylococcus pettenkoferi strains isolated from human bloodstream and diabetic foot infections.</title>
        <authorList>
            <person name="Magnan C."/>
        </authorList>
    </citation>
    <scope>NUCLEOTIDE SEQUENCE</scope>
    <source>
        <strain evidence="2">NSP020P</strain>
    </source>
</reference>
<comment type="caution">
    <text evidence="2">The sequence shown here is derived from an EMBL/GenBank/DDBJ whole genome shotgun (WGS) entry which is preliminary data.</text>
</comment>
<dbReference type="PANTHER" id="PTHR34980">
    <property type="entry name" value="INNER MEMBRANE PROTEIN-RELATED-RELATED"/>
    <property type="match status" value="1"/>
</dbReference>
<name>A0A9Q4D5C6_9STAP</name>
<feature type="transmembrane region" description="Helical" evidence="1">
    <location>
        <begin position="30"/>
        <end position="56"/>
    </location>
</feature>
<organism evidence="2 3">
    <name type="scientific">Staphylococcus pettenkoferi</name>
    <dbReference type="NCBI Taxonomy" id="170573"/>
    <lineage>
        <taxon>Bacteria</taxon>
        <taxon>Bacillati</taxon>
        <taxon>Bacillota</taxon>
        <taxon>Bacilli</taxon>
        <taxon>Bacillales</taxon>
        <taxon>Staphylococcaceae</taxon>
        <taxon>Staphylococcus</taxon>
    </lineage>
</organism>
<keyword evidence="1" id="KW-0812">Transmembrane</keyword>
<dbReference type="EMBL" id="JANSKX010000002">
    <property type="protein sequence ID" value="MCY1593767.1"/>
    <property type="molecule type" value="Genomic_DNA"/>
</dbReference>
<dbReference type="GO" id="GO:0005886">
    <property type="term" value="C:plasma membrane"/>
    <property type="evidence" value="ECO:0007669"/>
    <property type="project" value="TreeGrafter"/>
</dbReference>
<accession>A0A9Q4D5C6</accession>
<dbReference type="AlphaFoldDB" id="A0A9Q4D5C6"/>
<gene>
    <name evidence="2" type="ORF">NW112_00765</name>
</gene>
<dbReference type="RefSeq" id="WP_268210485.1">
    <property type="nucleotide sequence ID" value="NZ_JANSKK010000001.1"/>
</dbReference>
<feature type="transmembrane region" description="Helical" evidence="1">
    <location>
        <begin position="107"/>
        <end position="132"/>
    </location>
</feature>
<dbReference type="Pfam" id="PF05656">
    <property type="entry name" value="DUF805"/>
    <property type="match status" value="1"/>
</dbReference>
<dbReference type="Proteomes" id="UP001081438">
    <property type="component" value="Unassembled WGS sequence"/>
</dbReference>
<evidence type="ECO:0000313" key="3">
    <source>
        <dbReference type="Proteomes" id="UP001081438"/>
    </source>
</evidence>
<proteinExistence type="predicted"/>
<feature type="transmembrane region" description="Helical" evidence="1">
    <location>
        <begin position="76"/>
        <end position="95"/>
    </location>
</feature>
<keyword evidence="1" id="KW-0472">Membrane</keyword>